<dbReference type="EMBL" id="FRBI01000016">
    <property type="protein sequence ID" value="SHM89597.1"/>
    <property type="molecule type" value="Genomic_DNA"/>
</dbReference>
<reference evidence="1 2" key="1">
    <citation type="submission" date="2016-11" db="EMBL/GenBank/DDBJ databases">
        <authorList>
            <person name="Jaros S."/>
            <person name="Januszkiewicz K."/>
            <person name="Wedrychowicz H."/>
        </authorList>
    </citation>
    <scope>NUCLEOTIDE SEQUENCE [LARGE SCALE GENOMIC DNA]</scope>
    <source>
        <strain evidence="1 2">CGMCC 4.2025</strain>
    </source>
</reference>
<sequence length="32" mass="3468">MASAQVVEQILDRILPRWRTGASVKVTRGAGT</sequence>
<dbReference type="Proteomes" id="UP000184111">
    <property type="component" value="Unassembled WGS sequence"/>
</dbReference>
<accession>A0A1M7MGT1</accession>
<dbReference type="AlphaFoldDB" id="A0A1M7MGT1"/>
<proteinExistence type="predicted"/>
<organism evidence="1 2">
    <name type="scientific">Actinacidiphila paucisporea</name>
    <dbReference type="NCBI Taxonomy" id="310782"/>
    <lineage>
        <taxon>Bacteria</taxon>
        <taxon>Bacillati</taxon>
        <taxon>Actinomycetota</taxon>
        <taxon>Actinomycetes</taxon>
        <taxon>Kitasatosporales</taxon>
        <taxon>Streptomycetaceae</taxon>
        <taxon>Actinacidiphila</taxon>
    </lineage>
</organism>
<keyword evidence="2" id="KW-1185">Reference proteome</keyword>
<protein>
    <submittedName>
        <fullName evidence="1">Uncharacterized protein</fullName>
    </submittedName>
</protein>
<evidence type="ECO:0000313" key="2">
    <source>
        <dbReference type="Proteomes" id="UP000184111"/>
    </source>
</evidence>
<name>A0A1M7MGT1_9ACTN</name>
<gene>
    <name evidence="1" type="ORF">SAMN05216499_11621</name>
</gene>
<evidence type="ECO:0000313" key="1">
    <source>
        <dbReference type="EMBL" id="SHM89597.1"/>
    </source>
</evidence>